<dbReference type="EMBL" id="JAKZHW010000001">
    <property type="protein sequence ID" value="MCH8616465.1"/>
    <property type="molecule type" value="Genomic_DNA"/>
</dbReference>
<accession>A0ABS9VNB5</accession>
<gene>
    <name evidence="1" type="ORF">LZ016_10180</name>
</gene>
<dbReference type="Proteomes" id="UP001203058">
    <property type="component" value="Unassembled WGS sequence"/>
</dbReference>
<dbReference type="RefSeq" id="WP_241447264.1">
    <property type="nucleotide sequence ID" value="NZ_JAKZHW010000001.1"/>
</dbReference>
<keyword evidence="2" id="KW-1185">Reference proteome</keyword>
<proteinExistence type="predicted"/>
<evidence type="ECO:0000313" key="1">
    <source>
        <dbReference type="EMBL" id="MCH8616465.1"/>
    </source>
</evidence>
<evidence type="ECO:0000313" key="2">
    <source>
        <dbReference type="Proteomes" id="UP001203058"/>
    </source>
</evidence>
<sequence length="68" mass="7625">MVVRVRERGREFTAEAHVIPVGEDGLLDHIREASANPRGIDPRLAELTIAPVQEFPKDIEKARRRAPA</sequence>
<protein>
    <submittedName>
        <fullName evidence="1">Uncharacterized protein</fullName>
    </submittedName>
</protein>
<name>A0ABS9VNB5_9SPHN</name>
<organism evidence="1 2">
    <name type="scientific">Sphingomonas telluris</name>
    <dbReference type="NCBI Taxonomy" id="2907998"/>
    <lineage>
        <taxon>Bacteria</taxon>
        <taxon>Pseudomonadati</taxon>
        <taxon>Pseudomonadota</taxon>
        <taxon>Alphaproteobacteria</taxon>
        <taxon>Sphingomonadales</taxon>
        <taxon>Sphingomonadaceae</taxon>
        <taxon>Sphingomonas</taxon>
    </lineage>
</organism>
<reference evidence="1 2" key="1">
    <citation type="submission" date="2022-03" db="EMBL/GenBank/DDBJ databases">
        <authorList>
            <person name="Jo J.-H."/>
            <person name="Im W.-T."/>
        </authorList>
    </citation>
    <scope>NUCLEOTIDE SEQUENCE [LARGE SCALE GENOMIC DNA]</scope>
    <source>
        <strain evidence="1 2">SM33</strain>
    </source>
</reference>
<comment type="caution">
    <text evidence="1">The sequence shown here is derived from an EMBL/GenBank/DDBJ whole genome shotgun (WGS) entry which is preliminary data.</text>
</comment>